<organism evidence="2 3">
    <name type="scientific">Coprinopsis marcescibilis</name>
    <name type="common">Agaric fungus</name>
    <name type="synonym">Psathyrella marcescibilis</name>
    <dbReference type="NCBI Taxonomy" id="230819"/>
    <lineage>
        <taxon>Eukaryota</taxon>
        <taxon>Fungi</taxon>
        <taxon>Dikarya</taxon>
        <taxon>Basidiomycota</taxon>
        <taxon>Agaricomycotina</taxon>
        <taxon>Agaricomycetes</taxon>
        <taxon>Agaricomycetidae</taxon>
        <taxon>Agaricales</taxon>
        <taxon>Agaricineae</taxon>
        <taxon>Psathyrellaceae</taxon>
        <taxon>Coprinopsis</taxon>
    </lineage>
</organism>
<accession>A0A5C3KY51</accession>
<dbReference type="EMBL" id="ML210285">
    <property type="protein sequence ID" value="TFK20868.1"/>
    <property type="molecule type" value="Genomic_DNA"/>
</dbReference>
<dbReference type="OrthoDB" id="4743193at2759"/>
<dbReference type="Proteomes" id="UP000307440">
    <property type="component" value="Unassembled WGS sequence"/>
</dbReference>
<dbReference type="Pfam" id="PF20231">
    <property type="entry name" value="DUF6589"/>
    <property type="match status" value="1"/>
</dbReference>
<name>A0A5C3KY51_COPMA</name>
<feature type="domain" description="DUF6589" evidence="1">
    <location>
        <begin position="4"/>
        <end position="319"/>
    </location>
</feature>
<evidence type="ECO:0000259" key="1">
    <source>
        <dbReference type="Pfam" id="PF20231"/>
    </source>
</evidence>
<keyword evidence="3" id="KW-1185">Reference proteome</keyword>
<sequence>MSNALVVFHGDLMTVERLDTAQDSRRIEDTPKHRFQGLTKPPALFHFKMAGVDTIWCAYILPDSSRHDENSLFQHVGTIRPNETGKFSSKTGPGFRRMHKVIQHDLWASMLNCWRLVVCEANTKWTSLELFAKSKPSWELIVQLSEEIVEKYVATTAGISGLRRMPEELRDQIWENQCLRNRDELLYVETSHAMNAGDIGRVEQTFLQWIYMFRATGKHKYSAHLLWFLHELYYFYPADVLDIIRMNWLVNPTGKGNRFRGVDWVVERNNLYTKVIYGGGSSNHTIERIIEESVLIELFRDSHVTIENGFHLKHTTICHSPPNMVKTLQKLESRFDEHDPNTFKAGWTAKYCVPDTIAKGMEAIYDIVSKNLFTIEDLEAGNANTQTSMERAPEDLYD</sequence>
<proteinExistence type="predicted"/>
<evidence type="ECO:0000313" key="3">
    <source>
        <dbReference type="Proteomes" id="UP000307440"/>
    </source>
</evidence>
<dbReference type="AlphaFoldDB" id="A0A5C3KY51"/>
<evidence type="ECO:0000313" key="2">
    <source>
        <dbReference type="EMBL" id="TFK20868.1"/>
    </source>
</evidence>
<dbReference type="InterPro" id="IPR046496">
    <property type="entry name" value="DUF6589"/>
</dbReference>
<reference evidence="2 3" key="1">
    <citation type="journal article" date="2019" name="Nat. Ecol. Evol.">
        <title>Megaphylogeny resolves global patterns of mushroom evolution.</title>
        <authorList>
            <person name="Varga T."/>
            <person name="Krizsan K."/>
            <person name="Foldi C."/>
            <person name="Dima B."/>
            <person name="Sanchez-Garcia M."/>
            <person name="Sanchez-Ramirez S."/>
            <person name="Szollosi G.J."/>
            <person name="Szarkandi J.G."/>
            <person name="Papp V."/>
            <person name="Albert L."/>
            <person name="Andreopoulos W."/>
            <person name="Angelini C."/>
            <person name="Antonin V."/>
            <person name="Barry K.W."/>
            <person name="Bougher N.L."/>
            <person name="Buchanan P."/>
            <person name="Buyck B."/>
            <person name="Bense V."/>
            <person name="Catcheside P."/>
            <person name="Chovatia M."/>
            <person name="Cooper J."/>
            <person name="Damon W."/>
            <person name="Desjardin D."/>
            <person name="Finy P."/>
            <person name="Geml J."/>
            <person name="Haridas S."/>
            <person name="Hughes K."/>
            <person name="Justo A."/>
            <person name="Karasinski D."/>
            <person name="Kautmanova I."/>
            <person name="Kiss B."/>
            <person name="Kocsube S."/>
            <person name="Kotiranta H."/>
            <person name="LaButti K.M."/>
            <person name="Lechner B.E."/>
            <person name="Liimatainen K."/>
            <person name="Lipzen A."/>
            <person name="Lukacs Z."/>
            <person name="Mihaltcheva S."/>
            <person name="Morgado L.N."/>
            <person name="Niskanen T."/>
            <person name="Noordeloos M.E."/>
            <person name="Ohm R.A."/>
            <person name="Ortiz-Santana B."/>
            <person name="Ovrebo C."/>
            <person name="Racz N."/>
            <person name="Riley R."/>
            <person name="Savchenko A."/>
            <person name="Shiryaev A."/>
            <person name="Soop K."/>
            <person name="Spirin V."/>
            <person name="Szebenyi C."/>
            <person name="Tomsovsky M."/>
            <person name="Tulloss R.E."/>
            <person name="Uehling J."/>
            <person name="Grigoriev I.V."/>
            <person name="Vagvolgyi C."/>
            <person name="Papp T."/>
            <person name="Martin F.M."/>
            <person name="Miettinen O."/>
            <person name="Hibbett D.S."/>
            <person name="Nagy L.G."/>
        </authorList>
    </citation>
    <scope>NUCLEOTIDE SEQUENCE [LARGE SCALE GENOMIC DNA]</scope>
    <source>
        <strain evidence="2 3">CBS 121175</strain>
    </source>
</reference>
<dbReference type="STRING" id="230819.A0A5C3KY51"/>
<gene>
    <name evidence="2" type="ORF">FA15DRAFT_598960</name>
</gene>
<protein>
    <recommendedName>
        <fullName evidence="1">DUF6589 domain-containing protein</fullName>
    </recommendedName>
</protein>